<sequence length="41" mass="4251">MKLFSGTRAPAIAAVMPMTIAGQLSKDTPEPEHAVAVGRCP</sequence>
<evidence type="ECO:0000313" key="2">
    <source>
        <dbReference type="Proteomes" id="UP000008207"/>
    </source>
</evidence>
<dbReference type="HOGENOM" id="CLU_3272670_0_0_5"/>
<accession>B8IJK5</accession>
<reference evidence="1 2" key="1">
    <citation type="submission" date="2009-01" db="EMBL/GenBank/DDBJ databases">
        <title>Complete sequence of chromosome of Methylobacterium nodulans ORS 2060.</title>
        <authorList>
            <consortium name="US DOE Joint Genome Institute"/>
            <person name="Lucas S."/>
            <person name="Copeland A."/>
            <person name="Lapidus A."/>
            <person name="Glavina del Rio T."/>
            <person name="Dalin E."/>
            <person name="Tice H."/>
            <person name="Bruce D."/>
            <person name="Goodwin L."/>
            <person name="Pitluck S."/>
            <person name="Sims D."/>
            <person name="Brettin T."/>
            <person name="Detter J.C."/>
            <person name="Han C."/>
            <person name="Larimer F."/>
            <person name="Land M."/>
            <person name="Hauser L."/>
            <person name="Kyrpides N."/>
            <person name="Ivanova N."/>
            <person name="Marx C.J."/>
            <person name="Richardson P."/>
        </authorList>
    </citation>
    <scope>NUCLEOTIDE SEQUENCE [LARGE SCALE GENOMIC DNA]</scope>
    <source>
        <strain evidence="2">LMG 21967 / CNCM I-2342 / ORS 2060</strain>
    </source>
</reference>
<organism evidence="1 2">
    <name type="scientific">Methylobacterium nodulans (strain LMG 21967 / CNCM I-2342 / ORS 2060)</name>
    <dbReference type="NCBI Taxonomy" id="460265"/>
    <lineage>
        <taxon>Bacteria</taxon>
        <taxon>Pseudomonadati</taxon>
        <taxon>Pseudomonadota</taxon>
        <taxon>Alphaproteobacteria</taxon>
        <taxon>Hyphomicrobiales</taxon>
        <taxon>Methylobacteriaceae</taxon>
        <taxon>Methylobacterium</taxon>
    </lineage>
</organism>
<proteinExistence type="predicted"/>
<dbReference type="EMBL" id="CP001349">
    <property type="protein sequence ID" value="ACL58053.1"/>
    <property type="molecule type" value="Genomic_DNA"/>
</dbReference>
<keyword evidence="2" id="KW-1185">Reference proteome</keyword>
<protein>
    <submittedName>
        <fullName evidence="1">Uncharacterized protein</fullName>
    </submittedName>
</protein>
<name>B8IJK5_METNO</name>
<gene>
    <name evidence="1" type="ordered locus">Mnod_3120</name>
</gene>
<dbReference type="KEGG" id="mno:Mnod_3120"/>
<evidence type="ECO:0000313" key="1">
    <source>
        <dbReference type="EMBL" id="ACL58053.1"/>
    </source>
</evidence>
<dbReference type="Proteomes" id="UP000008207">
    <property type="component" value="Chromosome"/>
</dbReference>
<dbReference type="AlphaFoldDB" id="B8IJK5"/>